<feature type="binding site" evidence="7">
    <location>
        <position position="290"/>
    </location>
    <ligand>
        <name>a divalent metal cation</name>
        <dbReference type="ChEBI" id="CHEBI:60240"/>
    </ligand>
</feature>
<evidence type="ECO:0000256" key="5">
    <source>
        <dbReference type="PIRSR" id="PIRSR000106-1"/>
    </source>
</evidence>
<gene>
    <name evidence="11" type="ORF">NT03LS_2250a</name>
</gene>
<dbReference type="EMBL" id="ADXJ01000775">
    <property type="protein sequence ID" value="EFR99625.1"/>
    <property type="molecule type" value="Genomic_DNA"/>
</dbReference>
<evidence type="ECO:0000259" key="9">
    <source>
        <dbReference type="SMART" id="SM00919"/>
    </source>
</evidence>
<protein>
    <submittedName>
        <fullName evidence="11">Malolactic enzyme</fullName>
    </submittedName>
</protein>
<name>E3ZRX0_LISSE</name>
<dbReference type="Pfam" id="PF03949">
    <property type="entry name" value="Malic_M"/>
    <property type="match status" value="1"/>
</dbReference>
<dbReference type="GO" id="GO:0006108">
    <property type="term" value="P:malate metabolic process"/>
    <property type="evidence" value="ECO:0007669"/>
    <property type="project" value="TreeGrafter"/>
</dbReference>
<dbReference type="InterPro" id="IPR001891">
    <property type="entry name" value="Malic_OxRdtase"/>
</dbReference>
<proteinExistence type="inferred from homology"/>
<feature type="binding site" evidence="6">
    <location>
        <position position="479"/>
    </location>
    <ligand>
        <name>(S)-malate</name>
        <dbReference type="ChEBI" id="CHEBI:15589"/>
    </ligand>
</feature>
<dbReference type="InterPro" id="IPR012301">
    <property type="entry name" value="Malic_N_dom"/>
</dbReference>
<comment type="cofactor">
    <cofactor evidence="7">
        <name>Mg(2+)</name>
        <dbReference type="ChEBI" id="CHEBI:18420"/>
    </cofactor>
    <cofactor evidence="7">
        <name>Mn(2+)</name>
        <dbReference type="ChEBI" id="CHEBI:29035"/>
    </cofactor>
    <text evidence="7">Divalent metal cations. Prefers magnesium or manganese.</text>
</comment>
<feature type="active site" description="Proton donor" evidence="5">
    <location>
        <position position="121"/>
    </location>
</feature>
<dbReference type="FunFam" id="3.40.50.720:FF:000182">
    <property type="entry name" value="NAD-dependent malic enzyme"/>
    <property type="match status" value="1"/>
</dbReference>
<dbReference type="PATRIC" id="fig|702453.3.peg.1872"/>
<comment type="caution">
    <text evidence="11">The sequence shown here is derived from an EMBL/GenBank/DDBJ whole genome shotgun (WGS) entry which is preliminary data.</text>
</comment>
<dbReference type="Gene3D" id="3.40.50.10380">
    <property type="entry name" value="Malic enzyme, N-terminal domain"/>
    <property type="match status" value="1"/>
</dbReference>
<evidence type="ECO:0000256" key="8">
    <source>
        <dbReference type="RuleBase" id="RU003427"/>
    </source>
</evidence>
<reference evidence="11" key="1">
    <citation type="journal article" date="2010" name="Microbiol. Resour. Announc.">
        <title>Comparative genomics of the bacterial genus Listeria: Genome evolution is characterized by limited gene acquisition and limited gene loss.</title>
        <authorList>
            <person name="den Bakker H.C."/>
            <person name="Cummings C.A."/>
            <person name="Ferreira V."/>
            <person name="Vatta P."/>
            <person name="Orsi R.H."/>
            <person name="Degoricija L."/>
            <person name="Barker M."/>
            <person name="Petrauskene O."/>
            <person name="Furtado M.R."/>
            <person name="Wiedmann M."/>
        </authorList>
    </citation>
    <scope>NUCLEOTIDE SEQUENCE [LARGE SCALE GENOMIC DNA]</scope>
    <source>
        <strain evidence="11">FSL N1-067</strain>
    </source>
</reference>
<evidence type="ECO:0000256" key="2">
    <source>
        <dbReference type="ARBA" id="ARBA00008785"/>
    </source>
</evidence>
<dbReference type="InterPro" id="IPR037062">
    <property type="entry name" value="Malic_N_dom_sf"/>
</dbReference>
<feature type="binding site" evidence="7">
    <location>
        <position position="267"/>
    </location>
    <ligand>
        <name>a divalent metal cation</name>
        <dbReference type="ChEBI" id="CHEBI:60240"/>
    </ligand>
</feature>
<organism evidence="11">
    <name type="scientific">Listeria seeligeri FSL N1-067</name>
    <dbReference type="NCBI Taxonomy" id="702453"/>
    <lineage>
        <taxon>Bacteria</taxon>
        <taxon>Bacillati</taxon>
        <taxon>Bacillota</taxon>
        <taxon>Bacilli</taxon>
        <taxon>Bacillales</taxon>
        <taxon>Listeriaceae</taxon>
        <taxon>Listeria</taxon>
    </lineage>
</organism>
<dbReference type="GO" id="GO:0016616">
    <property type="term" value="F:oxidoreductase activity, acting on the CH-OH group of donors, NAD or NADP as acceptor"/>
    <property type="evidence" value="ECO:0007669"/>
    <property type="project" value="InterPro"/>
</dbReference>
<evidence type="ECO:0000256" key="6">
    <source>
        <dbReference type="PIRSR" id="PIRSR000106-2"/>
    </source>
</evidence>
<dbReference type="AlphaFoldDB" id="E3ZRX0"/>
<dbReference type="Pfam" id="PF00390">
    <property type="entry name" value="malic"/>
    <property type="match status" value="1"/>
</dbReference>
<dbReference type="HOGENOM" id="CLU_489633_0_0_9"/>
<dbReference type="InterPro" id="IPR036291">
    <property type="entry name" value="NAD(P)-bd_dom_sf"/>
</dbReference>
<dbReference type="PIRSF" id="PIRSF000106">
    <property type="entry name" value="ME"/>
    <property type="match status" value="1"/>
</dbReference>
<dbReference type="SMART" id="SM00919">
    <property type="entry name" value="Malic_M"/>
    <property type="match status" value="1"/>
</dbReference>
<evidence type="ECO:0000256" key="4">
    <source>
        <dbReference type="ARBA" id="ARBA00023027"/>
    </source>
</evidence>
<dbReference type="CDD" id="cd05312">
    <property type="entry name" value="NAD_bind_1_malic_enz"/>
    <property type="match status" value="1"/>
</dbReference>
<comment type="similarity">
    <text evidence="2 8">Belongs to the malic enzymes family.</text>
</comment>
<dbReference type="NCBIfam" id="NF010052">
    <property type="entry name" value="PRK13529.1"/>
    <property type="match status" value="1"/>
</dbReference>
<dbReference type="GO" id="GO:0051287">
    <property type="term" value="F:NAD binding"/>
    <property type="evidence" value="ECO:0007669"/>
    <property type="project" value="InterPro"/>
</dbReference>
<evidence type="ECO:0000256" key="1">
    <source>
        <dbReference type="ARBA" id="ARBA00001936"/>
    </source>
</evidence>
<dbReference type="SMART" id="SM01274">
    <property type="entry name" value="malic"/>
    <property type="match status" value="1"/>
</dbReference>
<dbReference type="Gene3D" id="3.40.50.720">
    <property type="entry name" value="NAD(P)-binding Rossmann-like Domain"/>
    <property type="match status" value="1"/>
</dbReference>
<feature type="non-terminal residue" evidence="11">
    <location>
        <position position="1"/>
    </location>
</feature>
<accession>E3ZRX0</accession>
<dbReference type="PRINTS" id="PR00072">
    <property type="entry name" value="MALOXRDTASE"/>
</dbReference>
<feature type="active site" description="Proton acceptor" evidence="5">
    <location>
        <position position="195"/>
    </location>
</feature>
<dbReference type="GO" id="GO:0005829">
    <property type="term" value="C:cytosol"/>
    <property type="evidence" value="ECO:0007669"/>
    <property type="project" value="TreeGrafter"/>
</dbReference>
<evidence type="ECO:0000313" key="11">
    <source>
        <dbReference type="EMBL" id="EFR99625.1"/>
    </source>
</evidence>
<evidence type="ECO:0000256" key="3">
    <source>
        <dbReference type="ARBA" id="ARBA00022723"/>
    </source>
</evidence>
<sequence>SGFLFILNQLLFSSLTCKIDMKTKGVLKMTLKTGFDYLNNPLLNKGTAFSKEERLTYRLNGLLPPMIETLEQQAIRIEHQIEHLETALHKHQLLTNLYNENRTLYYYVVTKNVTDYLPLIYTPTIGDAVINYHQDYNSPDEAMFIDAFAPETLHTSLKNYAENNPNIDMIVITDGEGVLGIGDWGINGVKIAVGKLAVYTVAAGLAPDRVLPVIIDAGTSNKMLLDDPRYLGNKRPRLSEAEYDTFIAQFVDAMKATFPKAILHWEDFGRANASRILQNYRDKICTFNDDIQGTGAMVVAAVLATINVSHIPLHDQKVIIFGAGTAGIGIADQLSSELMRETGLPFEEAKKHFYLVDRHGLVVDNMTDLTTGQKKYAHAHSEWTNVKTETLEQLVEAVHPTMLIGCSGVTGAFKESIIRKMAEHTDRPAILPLSNPTKLAEATAKDLINWTNGKALIVTGSPSAPVGFEGITYEIGQANNALLYPGLGLGALVTRSKYITDGMLAAASKAVANQVTTNRPGAALLPHVSTLRETSRQVAIAVANQAIQEGIQQVELKNVTTTVEQEMWQPAYKGV</sequence>
<dbReference type="PANTHER" id="PTHR23406">
    <property type="entry name" value="MALIC ENZYME-RELATED"/>
    <property type="match status" value="1"/>
</dbReference>
<dbReference type="InterPro" id="IPR012302">
    <property type="entry name" value="Malic_NAD-bd"/>
</dbReference>
<dbReference type="SUPFAM" id="SSF51735">
    <property type="entry name" value="NAD(P)-binding Rossmann-fold domains"/>
    <property type="match status" value="1"/>
</dbReference>
<feature type="binding site" evidence="6">
    <location>
        <position position="435"/>
    </location>
    <ligand>
        <name>(S)-malate</name>
        <dbReference type="ChEBI" id="CHEBI:15589"/>
    </ligand>
</feature>
<comment type="cofactor">
    <cofactor evidence="1">
        <name>Mn(2+)</name>
        <dbReference type="ChEBI" id="CHEBI:29035"/>
    </cofactor>
</comment>
<dbReference type="SUPFAM" id="SSF53223">
    <property type="entry name" value="Aminoacid dehydrogenase-like, N-terminal domain"/>
    <property type="match status" value="1"/>
</dbReference>
<feature type="binding site" evidence="7">
    <location>
        <position position="266"/>
    </location>
    <ligand>
        <name>a divalent metal cation</name>
        <dbReference type="ChEBI" id="CHEBI:60240"/>
    </ligand>
</feature>
<evidence type="ECO:0000256" key="7">
    <source>
        <dbReference type="PIRSR" id="PIRSR000106-3"/>
    </source>
</evidence>
<feature type="domain" description="Malic enzyme NAD-binding" evidence="9">
    <location>
        <begin position="291"/>
        <end position="547"/>
    </location>
</feature>
<dbReference type="InterPro" id="IPR046346">
    <property type="entry name" value="Aminoacid_DH-like_N_sf"/>
</dbReference>
<dbReference type="GO" id="GO:0046872">
    <property type="term" value="F:metal ion binding"/>
    <property type="evidence" value="ECO:0007669"/>
    <property type="project" value="UniProtKB-KW"/>
</dbReference>
<keyword evidence="4" id="KW-0520">NAD</keyword>
<evidence type="ECO:0000259" key="10">
    <source>
        <dbReference type="SMART" id="SM01274"/>
    </source>
</evidence>
<dbReference type="PANTHER" id="PTHR23406:SF34">
    <property type="entry name" value="NAD-DEPENDENT MALIC ENZYME, MITOCHONDRIAL"/>
    <property type="match status" value="1"/>
</dbReference>
<feature type="domain" description="Malic enzyme N-terminal" evidence="10">
    <location>
        <begin position="98"/>
        <end position="281"/>
    </location>
</feature>
<keyword evidence="3 7" id="KW-0479">Metal-binding</keyword>
<dbReference type="GO" id="GO:0004470">
    <property type="term" value="F:malic enzyme activity"/>
    <property type="evidence" value="ECO:0007669"/>
    <property type="project" value="InterPro"/>
</dbReference>
<dbReference type="Proteomes" id="UP000004302">
    <property type="component" value="Chromosome"/>
</dbReference>